<keyword evidence="8" id="KW-0285">Flavoprotein</keyword>
<dbReference type="OrthoDB" id="269227at2759"/>
<protein>
    <recommendedName>
        <fullName evidence="12">glucose oxidase</fullName>
        <ecNumber evidence="12">1.1.3.4</ecNumber>
    </recommendedName>
</protein>
<dbReference type="InterPro" id="IPR036188">
    <property type="entry name" value="FAD/NAD-bd_sf"/>
</dbReference>
<dbReference type="PANTHER" id="PTHR11552:SF201">
    <property type="entry name" value="GLUCOSE-METHANOL-CHOLINE OXIDOREDUCTASE N-TERMINAL DOMAIN-CONTAINING PROTEIN"/>
    <property type="match status" value="1"/>
</dbReference>
<dbReference type="InterPro" id="IPR007867">
    <property type="entry name" value="GMC_OxRtase_C"/>
</dbReference>
<gene>
    <name evidence="16" type="ORF">ABL_03425</name>
</gene>
<dbReference type="PIRSF" id="PIRSF000137">
    <property type="entry name" value="Alcohol_oxidase"/>
    <property type="match status" value="1"/>
</dbReference>
<comment type="subcellular location">
    <subcellularLocation>
        <location evidence="2">Secreted</location>
        <location evidence="2">Cell wall</location>
    </subcellularLocation>
    <subcellularLocation>
        <location evidence="3">Secreted</location>
        <location evidence="3">Extracellular space</location>
        <location evidence="3">Extracellular matrix</location>
    </subcellularLocation>
</comment>
<evidence type="ECO:0000256" key="12">
    <source>
        <dbReference type="ARBA" id="ARBA00049722"/>
    </source>
</evidence>
<dbReference type="OMA" id="LQDQMNN"/>
<dbReference type="Pfam" id="PF00732">
    <property type="entry name" value="GMC_oxred_N"/>
    <property type="match status" value="1"/>
</dbReference>
<evidence type="ECO:0000313" key="17">
    <source>
        <dbReference type="Proteomes" id="UP000068243"/>
    </source>
</evidence>
<feature type="binding site" evidence="14">
    <location>
        <begin position="157"/>
        <end position="158"/>
    </location>
    <ligand>
        <name>FAD</name>
        <dbReference type="ChEBI" id="CHEBI:57692"/>
    </ligand>
</feature>
<keyword evidence="7" id="KW-0272">Extracellular matrix</keyword>
<dbReference type="VEuPathDB" id="FungiDB:ATCC64974_43390"/>
<organism evidence="16 17">
    <name type="scientific">Aspergillus niger</name>
    <dbReference type="NCBI Taxonomy" id="5061"/>
    <lineage>
        <taxon>Eukaryota</taxon>
        <taxon>Fungi</taxon>
        <taxon>Dikarya</taxon>
        <taxon>Ascomycota</taxon>
        <taxon>Pezizomycotina</taxon>
        <taxon>Eurotiomycetes</taxon>
        <taxon>Eurotiomycetidae</taxon>
        <taxon>Eurotiales</taxon>
        <taxon>Aspergillaceae</taxon>
        <taxon>Aspergillus</taxon>
        <taxon>Aspergillus subgen. Circumdati</taxon>
    </lineage>
</organism>
<dbReference type="Pfam" id="PF05199">
    <property type="entry name" value="GMC_oxred_C"/>
    <property type="match status" value="1"/>
</dbReference>
<dbReference type="VEuPathDB" id="FungiDB:An07g00450"/>
<dbReference type="Gene3D" id="3.50.50.60">
    <property type="entry name" value="FAD/NAD(P)-binding domain"/>
    <property type="match status" value="1"/>
</dbReference>
<comment type="subunit">
    <text evidence="5">Homodimer.</text>
</comment>
<feature type="active site" description="Proton acceptor" evidence="13">
    <location>
        <position position="690"/>
    </location>
</feature>
<dbReference type="InterPro" id="IPR027424">
    <property type="entry name" value="Glucose_Oxidase_domain_2"/>
</dbReference>
<dbReference type="VEuPathDB" id="FungiDB:ASPNIDRAFT2_1173668"/>
<proteinExistence type="inferred from homology"/>
<dbReference type="InterPro" id="IPR000172">
    <property type="entry name" value="GMC_OxRdtase_N"/>
</dbReference>
<dbReference type="Proteomes" id="UP000068243">
    <property type="component" value="Unassembled WGS sequence"/>
</dbReference>
<evidence type="ECO:0000256" key="1">
    <source>
        <dbReference type="ARBA" id="ARBA00001974"/>
    </source>
</evidence>
<dbReference type="SMR" id="A0A117DYU2"/>
<dbReference type="PROSITE" id="PS00624">
    <property type="entry name" value="GMC_OXRED_2"/>
    <property type="match status" value="1"/>
</dbReference>
<keyword evidence="7" id="KW-0964">Secreted</keyword>
<evidence type="ECO:0000256" key="14">
    <source>
        <dbReference type="PIRSR" id="PIRSR000137-2"/>
    </source>
</evidence>
<evidence type="ECO:0000256" key="5">
    <source>
        <dbReference type="ARBA" id="ARBA00011738"/>
    </source>
</evidence>
<dbReference type="EMBL" id="BCMY01000004">
    <property type="protein sequence ID" value="GAQ39980.1"/>
    <property type="molecule type" value="Genomic_DNA"/>
</dbReference>
<name>A0A117DYU2_ASPNG</name>
<evidence type="ECO:0000256" key="3">
    <source>
        <dbReference type="ARBA" id="ARBA00004498"/>
    </source>
</evidence>
<dbReference type="PANTHER" id="PTHR11552">
    <property type="entry name" value="GLUCOSE-METHANOL-CHOLINE GMC OXIDOREDUCTASE"/>
    <property type="match status" value="1"/>
</dbReference>
<comment type="similarity">
    <text evidence="4">Belongs to the GMC oxidoreductase family.</text>
</comment>
<comment type="caution">
    <text evidence="16">The sequence shown here is derived from an EMBL/GenBank/DDBJ whole genome shotgun (WGS) entry which is preliminary data.</text>
</comment>
<keyword evidence="10" id="KW-0560">Oxidoreductase</keyword>
<dbReference type="GO" id="GO:0050660">
    <property type="term" value="F:flavin adenine dinucleotide binding"/>
    <property type="evidence" value="ECO:0007669"/>
    <property type="project" value="InterPro"/>
</dbReference>
<reference evidence="17" key="1">
    <citation type="journal article" date="2016" name="Genome Announc.">
        <title>Draft genome sequence of Aspergillus niger strain An76.</title>
        <authorList>
            <person name="Gong W."/>
            <person name="Cheng Z."/>
            <person name="Zhang H."/>
            <person name="Liu L."/>
            <person name="Gao P."/>
            <person name="Wang L."/>
        </authorList>
    </citation>
    <scope>NUCLEOTIDE SEQUENCE [LARGE SCALE GENOMIC DNA]</scope>
    <source>
        <strain evidence="17">An76</strain>
    </source>
</reference>
<comment type="cofactor">
    <cofactor evidence="1 14">
        <name>FAD</name>
        <dbReference type="ChEBI" id="CHEBI:57692"/>
    </cofactor>
</comment>
<dbReference type="PaxDb" id="5061-CADANGAP00005216"/>
<accession>A0A117DYU2</accession>
<feature type="binding site" evidence="14">
    <location>
        <position position="376"/>
    </location>
    <ligand>
        <name>FAD</name>
        <dbReference type="ChEBI" id="CHEBI:57692"/>
    </ligand>
</feature>
<evidence type="ECO:0000256" key="9">
    <source>
        <dbReference type="ARBA" id="ARBA00022827"/>
    </source>
</evidence>
<evidence type="ECO:0000256" key="13">
    <source>
        <dbReference type="PIRSR" id="PIRSR000137-1"/>
    </source>
</evidence>
<dbReference type="AlphaFoldDB" id="A0A117DYU2"/>
<dbReference type="GO" id="GO:0046562">
    <property type="term" value="F:beta-D-glucose oxidase activity"/>
    <property type="evidence" value="ECO:0007669"/>
    <property type="project" value="UniProtKB-EC"/>
</dbReference>
<evidence type="ECO:0000259" key="15">
    <source>
        <dbReference type="PROSITE" id="PS00624"/>
    </source>
</evidence>
<dbReference type="SUPFAM" id="SSF51905">
    <property type="entry name" value="FAD/NAD(P)-binding domain"/>
    <property type="match status" value="1"/>
</dbReference>
<evidence type="ECO:0000313" key="16">
    <source>
        <dbReference type="EMBL" id="GAQ39980.1"/>
    </source>
</evidence>
<comment type="catalytic activity">
    <reaction evidence="11">
        <text>beta-D-glucose + O2 = D-glucono-1,5-lactone + H2O2</text>
        <dbReference type="Rhea" id="RHEA:11428"/>
        <dbReference type="ChEBI" id="CHEBI:15379"/>
        <dbReference type="ChEBI" id="CHEBI:15903"/>
        <dbReference type="ChEBI" id="CHEBI:16217"/>
        <dbReference type="ChEBI" id="CHEBI:16240"/>
        <dbReference type="EC" id="1.1.3.4"/>
    </reaction>
    <physiologicalReaction direction="left-to-right" evidence="11">
        <dbReference type="Rhea" id="RHEA:11429"/>
    </physiologicalReaction>
</comment>
<evidence type="ECO:0000256" key="4">
    <source>
        <dbReference type="ARBA" id="ARBA00010790"/>
    </source>
</evidence>
<keyword evidence="9 14" id="KW-0274">FAD</keyword>
<sequence>MKPDPFRVLMAIPGTATLRVSCVSLRGVLADISQGVSGQPGLAARRCLVSGDVSGRYLTRHADIWRWILSDHGTTIQRGHRNSIRAIAERMQRHERYKNPVSKVLKLSSPFKHSGAIMASKMLRSLTLLGALSTALAAPSTRLSGSQYDYIVVGGGTSGLVVANRLSENPNVSVLIIEAGGSVLNNSNVTDVDGYGLAFGTDIDWQYETTNQSYAGNAPQVLRAGKALSGTSAINGMAYTRAEDVQVDAWQTIGNEGWTWDSLFPYYRKSENLTVPTASQRARGATYDPSANGEEGPLSVAWPDIPANNLTNTLNATFQGLGVPWTEDVNGGKMRGFNVYPSTIDYTAYVREDAARAYYWPIASRPNLHLMLDTFVNRLVWKNGGSQGNATAAGVEITSSNGTISVIGASQEVIISAGSLKSPGILELSGIGNRDILERYNISVRVDLPTVGENLQDQTNAGLGASTTPGLTGTKTVVYPNIYDVLGNDTLSVAQSVRRQLKQWANETAQVSNGTMKAEDLEALFQLQYDLIFKDKITIAEILYYPGSTSSISAQYWALMPFARGYVHIGSADPTAKPIINPNYYKFDWDLTSQIAVAKYVRKTFQAAPLANIVTEETNPGFEAVAANGSEEDWKAWLLTQYRSNFHPVGTAAMMPKDKGGVVNDRLTVYGTSNVRVVDASVLPFQVCGHLVSTLYAVAERASDLIKADSGLF</sequence>
<dbReference type="Gene3D" id="3.30.560.10">
    <property type="entry name" value="Glucose Oxidase, domain 3"/>
    <property type="match status" value="1"/>
</dbReference>
<dbReference type="EC" id="1.1.3.4" evidence="12"/>
<evidence type="ECO:0000256" key="10">
    <source>
        <dbReference type="ARBA" id="ARBA00023002"/>
    </source>
</evidence>
<feature type="domain" description="Glucose-methanol-choline oxidoreductase N-terminal" evidence="15">
    <location>
        <begin position="418"/>
        <end position="432"/>
    </location>
</feature>
<evidence type="ECO:0000256" key="8">
    <source>
        <dbReference type="ARBA" id="ARBA00022630"/>
    </source>
</evidence>
<dbReference type="SUPFAM" id="SSF54373">
    <property type="entry name" value="FAD-linked reductases, C-terminal domain"/>
    <property type="match status" value="1"/>
</dbReference>
<feature type="binding site" evidence="14">
    <location>
        <position position="231"/>
    </location>
    <ligand>
        <name>FAD</name>
        <dbReference type="ChEBI" id="CHEBI:57692"/>
    </ligand>
</feature>
<evidence type="ECO:0000256" key="6">
    <source>
        <dbReference type="ARBA" id="ARBA00022512"/>
    </source>
</evidence>
<keyword evidence="6" id="KW-0134">Cell wall</keyword>
<evidence type="ECO:0000256" key="11">
    <source>
        <dbReference type="ARBA" id="ARBA00049435"/>
    </source>
</evidence>
<evidence type="ECO:0000256" key="2">
    <source>
        <dbReference type="ARBA" id="ARBA00004191"/>
    </source>
</evidence>
<dbReference type="Gene3D" id="4.10.450.10">
    <property type="entry name" value="Glucose Oxidase, domain 2"/>
    <property type="match status" value="1"/>
</dbReference>
<evidence type="ECO:0000256" key="7">
    <source>
        <dbReference type="ARBA" id="ARBA00022530"/>
    </source>
</evidence>
<dbReference type="InterPro" id="IPR012132">
    <property type="entry name" value="GMC_OxRdtase"/>
</dbReference>
<feature type="active site" description="Proton donor" evidence="13">
    <location>
        <position position="647"/>
    </location>
</feature>
<dbReference type="VEuPathDB" id="FungiDB:M747DRAFT_299699"/>